<feature type="binding site" evidence="1">
    <location>
        <position position="143"/>
    </location>
    <ligand>
        <name>Mn(2+)</name>
        <dbReference type="ChEBI" id="CHEBI:29035"/>
        <label>2</label>
    </ligand>
</feature>
<dbReference type="AlphaFoldDB" id="A0AAU8IMX6"/>
<dbReference type="EMBL" id="CP159534">
    <property type="protein sequence ID" value="XCJ69457.1"/>
    <property type="molecule type" value="Genomic_DNA"/>
</dbReference>
<dbReference type="PIRSF" id="PIRSF005962">
    <property type="entry name" value="Pept_M20D_amidohydro"/>
    <property type="match status" value="1"/>
</dbReference>
<feature type="binding site" evidence="1">
    <location>
        <position position="170"/>
    </location>
    <ligand>
        <name>Mn(2+)</name>
        <dbReference type="ChEBI" id="CHEBI:29035"/>
        <label>2</label>
    </ligand>
</feature>
<dbReference type="InterPro" id="IPR017439">
    <property type="entry name" value="Amidohydrolase"/>
</dbReference>
<dbReference type="Gene3D" id="3.30.70.360">
    <property type="match status" value="1"/>
</dbReference>
<gene>
    <name evidence="3" type="ORF">ABII15_05515</name>
</gene>
<sequence>MTQQPTAPAVLDGLPALLPGLANLYRDLHAHPELSFQETRTAAEVARRARAHGYDVTEGVGRTGVVATLDNGPGPTVLLRADFDALPVQERTGLDHASRTDGVMHACGHDMHVTCLLGTLRLLRDARADWSGRIVAVFQPAEEIAQGARAMLDDGFLDRFGRPDVVLGQHVAPLPAGTVGWHAGPSFAAADSLQVVLHGKGAHGSRPETAIDPVVMAAATVLRLQTVVAREVPGGETAVLTVGALQAGTKANIIPDRAELKLNIRTYGGAIRTRVLAAVERIVRAEAAASGAERDPEITELDSFPVLTNDPDATERTMTALRAALGPDRVFDMGPVTGSEDVGLFATESGAPICYWMFGGLDPEQVAAAHKAGTADRDIPSNHSPFFAPLVDPTITTGVTALTTAALEWLGD</sequence>
<feature type="binding site" evidence="1">
    <location>
        <position position="370"/>
    </location>
    <ligand>
        <name>Mn(2+)</name>
        <dbReference type="ChEBI" id="CHEBI:29035"/>
        <label>2</label>
    </ligand>
</feature>
<feature type="binding site" evidence="1">
    <location>
        <position position="107"/>
    </location>
    <ligand>
        <name>Mn(2+)</name>
        <dbReference type="ChEBI" id="CHEBI:29035"/>
        <label>2</label>
    </ligand>
</feature>
<feature type="binding site" evidence="1">
    <location>
        <position position="109"/>
    </location>
    <ligand>
        <name>Mn(2+)</name>
        <dbReference type="ChEBI" id="CHEBI:29035"/>
        <label>2</label>
    </ligand>
</feature>
<evidence type="ECO:0000259" key="2">
    <source>
        <dbReference type="Pfam" id="PF07687"/>
    </source>
</evidence>
<name>A0AAU8IMX6_9ACTN</name>
<dbReference type="InterPro" id="IPR002933">
    <property type="entry name" value="Peptidase_M20"/>
</dbReference>
<keyword evidence="1" id="KW-0464">Manganese</keyword>
<dbReference type="SUPFAM" id="SSF53187">
    <property type="entry name" value="Zn-dependent exopeptidases"/>
    <property type="match status" value="1"/>
</dbReference>
<dbReference type="RefSeq" id="WP_353941144.1">
    <property type="nucleotide sequence ID" value="NZ_CP159534.1"/>
</dbReference>
<dbReference type="KEGG" id="stac:ABII15_05515"/>
<evidence type="ECO:0000256" key="1">
    <source>
        <dbReference type="PIRSR" id="PIRSR005962-1"/>
    </source>
</evidence>
<keyword evidence="1" id="KW-0479">Metal-binding</keyword>
<organism evidence="3">
    <name type="scientific">Streptomyces tabacisoli</name>
    <dbReference type="NCBI Taxonomy" id="3156398"/>
    <lineage>
        <taxon>Bacteria</taxon>
        <taxon>Bacillati</taxon>
        <taxon>Actinomycetota</taxon>
        <taxon>Actinomycetes</taxon>
        <taxon>Kitasatosporales</taxon>
        <taxon>Streptomycetaceae</taxon>
        <taxon>Streptomyces</taxon>
    </lineage>
</organism>
<reference evidence="3" key="1">
    <citation type="submission" date="2024-06" db="EMBL/GenBank/DDBJ databases">
        <title>Streptomyces sp. strain HUAS MG91 genome sequences.</title>
        <authorList>
            <person name="Mo P."/>
        </authorList>
    </citation>
    <scope>NUCLEOTIDE SEQUENCE</scope>
    <source>
        <strain evidence="3">HUAS MG91</strain>
    </source>
</reference>
<feature type="domain" description="Peptidase M20 dimerisation" evidence="2">
    <location>
        <begin position="193"/>
        <end position="288"/>
    </location>
</feature>
<evidence type="ECO:0000313" key="3">
    <source>
        <dbReference type="EMBL" id="XCJ69457.1"/>
    </source>
</evidence>
<dbReference type="InterPro" id="IPR011650">
    <property type="entry name" value="Peptidase_M20_dimer"/>
</dbReference>
<dbReference type="PANTHER" id="PTHR11014:SF63">
    <property type="entry name" value="METALLOPEPTIDASE, PUTATIVE (AFU_ORTHOLOGUE AFUA_6G09600)-RELATED"/>
    <property type="match status" value="1"/>
</dbReference>
<dbReference type="InterPro" id="IPR036264">
    <property type="entry name" value="Bact_exopeptidase_dim_dom"/>
</dbReference>
<comment type="cofactor">
    <cofactor evidence="1">
        <name>Mn(2+)</name>
        <dbReference type="ChEBI" id="CHEBI:29035"/>
    </cofactor>
    <text evidence="1">The Mn(2+) ion enhances activity.</text>
</comment>
<proteinExistence type="predicted"/>
<dbReference type="Pfam" id="PF01546">
    <property type="entry name" value="Peptidase_M20"/>
    <property type="match status" value="1"/>
</dbReference>
<dbReference type="Pfam" id="PF07687">
    <property type="entry name" value="M20_dimer"/>
    <property type="match status" value="1"/>
</dbReference>
<dbReference type="Gene3D" id="3.40.630.10">
    <property type="entry name" value="Zn peptidases"/>
    <property type="match status" value="1"/>
</dbReference>
<dbReference type="GO" id="GO:0046872">
    <property type="term" value="F:metal ion binding"/>
    <property type="evidence" value="ECO:0007669"/>
    <property type="project" value="UniProtKB-KW"/>
</dbReference>
<dbReference type="PANTHER" id="PTHR11014">
    <property type="entry name" value="PEPTIDASE M20 FAMILY MEMBER"/>
    <property type="match status" value="1"/>
</dbReference>
<protein>
    <submittedName>
        <fullName evidence="3">Amidohydrolase</fullName>
    </submittedName>
</protein>
<dbReference type="NCBIfam" id="TIGR01891">
    <property type="entry name" value="amidohydrolases"/>
    <property type="match status" value="1"/>
</dbReference>
<dbReference type="SUPFAM" id="SSF55031">
    <property type="entry name" value="Bacterial exopeptidase dimerisation domain"/>
    <property type="match status" value="1"/>
</dbReference>
<dbReference type="GO" id="GO:0016787">
    <property type="term" value="F:hydrolase activity"/>
    <property type="evidence" value="ECO:0007669"/>
    <property type="project" value="InterPro"/>
</dbReference>
<accession>A0AAU8IMX6</accession>